<evidence type="ECO:0000313" key="2">
    <source>
        <dbReference type="Proteomes" id="UP000054248"/>
    </source>
</evidence>
<reference evidence="2" key="2">
    <citation type="submission" date="2015-01" db="EMBL/GenBank/DDBJ databases">
        <title>Evolutionary Origins and Diversification of the Mycorrhizal Mutualists.</title>
        <authorList>
            <consortium name="DOE Joint Genome Institute"/>
            <consortium name="Mycorrhizal Genomics Consortium"/>
            <person name="Kohler A."/>
            <person name="Kuo A."/>
            <person name="Nagy L.G."/>
            <person name="Floudas D."/>
            <person name="Copeland A."/>
            <person name="Barry K.W."/>
            <person name="Cichocki N."/>
            <person name="Veneault-Fourrey C."/>
            <person name="LaButti K."/>
            <person name="Lindquist E.A."/>
            <person name="Lipzen A."/>
            <person name="Lundell T."/>
            <person name="Morin E."/>
            <person name="Murat C."/>
            <person name="Riley R."/>
            <person name="Ohm R."/>
            <person name="Sun H."/>
            <person name="Tunlid A."/>
            <person name="Henrissat B."/>
            <person name="Grigoriev I.V."/>
            <person name="Hibbett D.S."/>
            <person name="Martin F."/>
        </authorList>
    </citation>
    <scope>NUCLEOTIDE SEQUENCE [LARGE SCALE GENOMIC DNA]</scope>
    <source>
        <strain evidence="2">MUT 4182</strain>
    </source>
</reference>
<protein>
    <submittedName>
        <fullName evidence="1">Uncharacterized protein</fullName>
    </submittedName>
</protein>
<dbReference type="AlphaFoldDB" id="A0A0C3QIC8"/>
<gene>
    <name evidence="1" type="ORF">M407DRAFT_243677</name>
</gene>
<sequence>MYKAKDAPANERDAWYNLSRTLEDFNGMRYKWDTSGAISGHLSLIRISDGAVIAYFRRPFFSWKEVGFLEVTETMSPEFFYLVLSSFYAKYTVDKRRRRAIYASVASGATAAA</sequence>
<dbReference type="HOGENOM" id="CLU_2135373_0_0_1"/>
<organism evidence="1 2">
    <name type="scientific">Tulasnella calospora MUT 4182</name>
    <dbReference type="NCBI Taxonomy" id="1051891"/>
    <lineage>
        <taxon>Eukaryota</taxon>
        <taxon>Fungi</taxon>
        <taxon>Dikarya</taxon>
        <taxon>Basidiomycota</taxon>
        <taxon>Agaricomycotina</taxon>
        <taxon>Agaricomycetes</taxon>
        <taxon>Cantharellales</taxon>
        <taxon>Tulasnellaceae</taxon>
        <taxon>Tulasnella</taxon>
    </lineage>
</organism>
<keyword evidence="2" id="KW-1185">Reference proteome</keyword>
<proteinExistence type="predicted"/>
<accession>A0A0C3QIC8</accession>
<evidence type="ECO:0000313" key="1">
    <source>
        <dbReference type="EMBL" id="KIO26571.1"/>
    </source>
</evidence>
<reference evidence="1 2" key="1">
    <citation type="submission" date="2014-04" db="EMBL/GenBank/DDBJ databases">
        <authorList>
            <consortium name="DOE Joint Genome Institute"/>
            <person name="Kuo A."/>
            <person name="Girlanda M."/>
            <person name="Perotto S."/>
            <person name="Kohler A."/>
            <person name="Nagy L.G."/>
            <person name="Floudas D."/>
            <person name="Copeland A."/>
            <person name="Barry K.W."/>
            <person name="Cichocki N."/>
            <person name="Veneault-Fourrey C."/>
            <person name="LaButti K."/>
            <person name="Lindquist E.A."/>
            <person name="Lipzen A."/>
            <person name="Lundell T."/>
            <person name="Morin E."/>
            <person name="Murat C."/>
            <person name="Sun H."/>
            <person name="Tunlid A."/>
            <person name="Henrissat B."/>
            <person name="Grigoriev I.V."/>
            <person name="Hibbett D.S."/>
            <person name="Martin F."/>
            <person name="Nordberg H.P."/>
            <person name="Cantor M.N."/>
            <person name="Hua S.X."/>
        </authorList>
    </citation>
    <scope>NUCLEOTIDE SEQUENCE [LARGE SCALE GENOMIC DNA]</scope>
    <source>
        <strain evidence="1 2">MUT 4182</strain>
    </source>
</reference>
<dbReference type="EMBL" id="KN823022">
    <property type="protein sequence ID" value="KIO26571.1"/>
    <property type="molecule type" value="Genomic_DNA"/>
</dbReference>
<dbReference type="OrthoDB" id="3184185at2759"/>
<dbReference type="Proteomes" id="UP000054248">
    <property type="component" value="Unassembled WGS sequence"/>
</dbReference>
<name>A0A0C3QIC8_9AGAM</name>